<evidence type="ECO:0000256" key="1">
    <source>
        <dbReference type="ARBA" id="ARBA00006484"/>
    </source>
</evidence>
<comment type="caution">
    <text evidence="5">The sequence shown here is derived from an EMBL/GenBank/DDBJ whole genome shotgun (WGS) entry which is preliminary data.</text>
</comment>
<dbReference type="CDD" id="cd05374">
    <property type="entry name" value="17beta-HSD-like_SDR_c"/>
    <property type="match status" value="1"/>
</dbReference>
<feature type="domain" description="Ketoreductase" evidence="4">
    <location>
        <begin position="3"/>
        <end position="185"/>
    </location>
</feature>
<gene>
    <name evidence="5" type="ORF">M0651_19390</name>
</gene>
<dbReference type="InterPro" id="IPR057326">
    <property type="entry name" value="KR_dom"/>
</dbReference>
<comment type="similarity">
    <text evidence="1 3">Belongs to the short-chain dehydrogenases/reductases (SDR) family.</text>
</comment>
<keyword evidence="6" id="KW-1185">Reference proteome</keyword>
<evidence type="ECO:0000256" key="2">
    <source>
        <dbReference type="ARBA" id="ARBA00023002"/>
    </source>
</evidence>
<dbReference type="PROSITE" id="PS00061">
    <property type="entry name" value="ADH_SHORT"/>
    <property type="match status" value="1"/>
</dbReference>
<dbReference type="Gene3D" id="3.40.50.720">
    <property type="entry name" value="NAD(P)-binding Rossmann-like Domain"/>
    <property type="match status" value="1"/>
</dbReference>
<dbReference type="InterPro" id="IPR051911">
    <property type="entry name" value="SDR_oxidoreductase"/>
</dbReference>
<evidence type="ECO:0000313" key="6">
    <source>
        <dbReference type="Proteomes" id="UP001139534"/>
    </source>
</evidence>
<dbReference type="EMBL" id="JALPRK010000023">
    <property type="protein sequence ID" value="MCK8489341.1"/>
    <property type="molecule type" value="Genomic_DNA"/>
</dbReference>
<dbReference type="InterPro" id="IPR020904">
    <property type="entry name" value="Sc_DH/Rdtase_CS"/>
</dbReference>
<dbReference type="Pfam" id="PF00106">
    <property type="entry name" value="adh_short"/>
    <property type="match status" value="1"/>
</dbReference>
<dbReference type="PRINTS" id="PR00080">
    <property type="entry name" value="SDRFAMILY"/>
</dbReference>
<dbReference type="AlphaFoldDB" id="A0A9X1Y459"/>
<sequence>MNKVWLVTGSGRGLGRSIAEAILDHGDRLVATARNTASLTTLQEKYGDRVKLLELDVTDQTAADASVQLAVETFGRLDVLVNNAGFSHVAPFEQVTQERFKSIVDTNFYGVVNLTRAALPVMRQQRSGHIINITSIAARTASPGQAAYNAAKFAASGFTESVAGEVAPFGVKMISVEPGGMRTECSELAMSQTPDLIADYEPSVGFMLKMLESYNGHEIGDPAKIAKVIVDLSRREELPAHLVIGSDALYGLEMGLKSQAEATAEWEAVSRSTDFEGSDLSKLAGLQL</sequence>
<dbReference type="InterPro" id="IPR036291">
    <property type="entry name" value="NAD(P)-bd_dom_sf"/>
</dbReference>
<keyword evidence="2" id="KW-0560">Oxidoreductase</keyword>
<dbReference type="SMART" id="SM00822">
    <property type="entry name" value="PKS_KR"/>
    <property type="match status" value="1"/>
</dbReference>
<dbReference type="FunFam" id="3.40.50.720:FF:000084">
    <property type="entry name" value="Short-chain dehydrogenase reductase"/>
    <property type="match status" value="1"/>
</dbReference>
<dbReference type="PRINTS" id="PR00081">
    <property type="entry name" value="GDHRDH"/>
</dbReference>
<dbReference type="SUPFAM" id="SSF51735">
    <property type="entry name" value="NAD(P)-binding Rossmann-fold domains"/>
    <property type="match status" value="1"/>
</dbReference>
<organism evidence="5 6">
    <name type="scientific">Paenibacillus mellifer</name>
    <dbReference type="NCBI Taxonomy" id="2937794"/>
    <lineage>
        <taxon>Bacteria</taxon>
        <taxon>Bacillati</taxon>
        <taxon>Bacillota</taxon>
        <taxon>Bacilli</taxon>
        <taxon>Bacillales</taxon>
        <taxon>Paenibacillaceae</taxon>
        <taxon>Paenibacillus</taxon>
    </lineage>
</organism>
<protein>
    <submittedName>
        <fullName evidence="5">SDR family NAD(P)-dependent oxidoreductase</fullName>
    </submittedName>
</protein>
<dbReference type="GO" id="GO:0008206">
    <property type="term" value="P:bile acid metabolic process"/>
    <property type="evidence" value="ECO:0007669"/>
    <property type="project" value="UniProtKB-ARBA"/>
</dbReference>
<dbReference type="PANTHER" id="PTHR43976:SF16">
    <property type="entry name" value="SHORT-CHAIN DEHYDROGENASE_REDUCTASE FAMILY PROTEIN"/>
    <property type="match status" value="1"/>
</dbReference>
<evidence type="ECO:0000313" key="5">
    <source>
        <dbReference type="EMBL" id="MCK8489341.1"/>
    </source>
</evidence>
<dbReference type="Proteomes" id="UP001139534">
    <property type="component" value="Unassembled WGS sequence"/>
</dbReference>
<evidence type="ECO:0000259" key="4">
    <source>
        <dbReference type="SMART" id="SM00822"/>
    </source>
</evidence>
<dbReference type="RefSeq" id="WP_248553380.1">
    <property type="nucleotide sequence ID" value="NZ_JALPRK010000023.1"/>
</dbReference>
<dbReference type="PANTHER" id="PTHR43976">
    <property type="entry name" value="SHORT CHAIN DEHYDROGENASE"/>
    <property type="match status" value="1"/>
</dbReference>
<dbReference type="InterPro" id="IPR002347">
    <property type="entry name" value="SDR_fam"/>
</dbReference>
<proteinExistence type="inferred from homology"/>
<reference evidence="5" key="1">
    <citation type="submission" date="2022-04" db="EMBL/GenBank/DDBJ databases">
        <authorList>
            <person name="Seo M.-J."/>
        </authorList>
    </citation>
    <scope>NUCLEOTIDE SEQUENCE</scope>
    <source>
        <strain evidence="5">MBLB2552</strain>
    </source>
</reference>
<accession>A0A9X1Y459</accession>
<dbReference type="GO" id="GO:0016491">
    <property type="term" value="F:oxidoreductase activity"/>
    <property type="evidence" value="ECO:0007669"/>
    <property type="project" value="UniProtKB-KW"/>
</dbReference>
<evidence type="ECO:0000256" key="3">
    <source>
        <dbReference type="RuleBase" id="RU000363"/>
    </source>
</evidence>
<name>A0A9X1Y459_9BACL</name>